<evidence type="ECO:0000313" key="1">
    <source>
        <dbReference type="EMBL" id="KAH7836324.1"/>
    </source>
</evidence>
<reference evidence="1 2" key="1">
    <citation type="journal article" date="2021" name="Hortic Res">
        <title>High-quality reference genome and annotation aids understanding of berry development for evergreen blueberry (Vaccinium darrowii).</title>
        <authorList>
            <person name="Yu J."/>
            <person name="Hulse-Kemp A.M."/>
            <person name="Babiker E."/>
            <person name="Staton M."/>
        </authorList>
    </citation>
    <scope>NUCLEOTIDE SEQUENCE [LARGE SCALE GENOMIC DNA]</scope>
    <source>
        <strain evidence="2">cv. NJ 8807/NJ 8810</strain>
        <tissue evidence="1">Young leaf</tissue>
    </source>
</reference>
<organism evidence="1 2">
    <name type="scientific">Vaccinium darrowii</name>
    <dbReference type="NCBI Taxonomy" id="229202"/>
    <lineage>
        <taxon>Eukaryota</taxon>
        <taxon>Viridiplantae</taxon>
        <taxon>Streptophyta</taxon>
        <taxon>Embryophyta</taxon>
        <taxon>Tracheophyta</taxon>
        <taxon>Spermatophyta</taxon>
        <taxon>Magnoliopsida</taxon>
        <taxon>eudicotyledons</taxon>
        <taxon>Gunneridae</taxon>
        <taxon>Pentapetalae</taxon>
        <taxon>asterids</taxon>
        <taxon>Ericales</taxon>
        <taxon>Ericaceae</taxon>
        <taxon>Vaccinioideae</taxon>
        <taxon>Vaccinieae</taxon>
        <taxon>Vaccinium</taxon>
    </lineage>
</organism>
<keyword evidence="2" id="KW-1185">Reference proteome</keyword>
<comment type="caution">
    <text evidence="1">The sequence shown here is derived from an EMBL/GenBank/DDBJ whole genome shotgun (WGS) entry which is preliminary data.</text>
</comment>
<dbReference type="Proteomes" id="UP000828048">
    <property type="component" value="Chromosome 2"/>
</dbReference>
<sequence length="486" mass="53108">MLVSVPHLTPFSPFLRPTSSKHGHYSSTKLISRTGQLLIYEDKTRAKVMTFASCKDEVEVGLYAGEQFFLGMDFGTSGARYAVIDKDGTTRAEGKREYPLHMSKDTVDWLGSWKTTLHSLLEDVPVSLRPLIASISIDGTSATTIILDSATGEPLCRPLLYNESCPDALPAVKSIAPVNHTVCSGSSTLCKLVSWWNSYDSSKESALLLHQADWLLWLLHGKLGVSDYNNALKVGYDPELDSYPTWLLSQPYSYVLPSIQAPGTSIGPIKEDIRTRFGFPKDCVICTGTTDSIAAFLAARATQPGKAVTSLGSTLAIKLLSTNRIEDARFGVYSHRLDDKWLVGGASNTGGAVLRQIFTDEQLVKLSEQINPMAASPLDYYPLQAVGERFPVADPKMEPRLHPRPESDAEYLHGILESIARIEAKAYNLLKDLGATEVEEVFTAGGGAKNEKWIKIRERVLGLPVRQALQTEAAYGAASLALRGAQ</sequence>
<evidence type="ECO:0000313" key="2">
    <source>
        <dbReference type="Proteomes" id="UP000828048"/>
    </source>
</evidence>
<dbReference type="EMBL" id="CM037152">
    <property type="protein sequence ID" value="KAH7836324.1"/>
    <property type="molecule type" value="Genomic_DNA"/>
</dbReference>
<protein>
    <submittedName>
        <fullName evidence="1">Uncharacterized protein</fullName>
    </submittedName>
</protein>
<proteinExistence type="predicted"/>
<gene>
    <name evidence="1" type="ORF">Vadar_034701</name>
</gene>
<name>A0ACB7X6T0_9ERIC</name>
<accession>A0ACB7X6T0</accession>